<reference evidence="2" key="1">
    <citation type="submission" date="2022-03" db="EMBL/GenBank/DDBJ databases">
        <authorList>
            <person name="Martin C."/>
        </authorList>
    </citation>
    <scope>NUCLEOTIDE SEQUENCE</scope>
</reference>
<accession>A0A8S4ND52</accession>
<protein>
    <recommendedName>
        <fullName evidence="4">CCHC-type domain-containing protein</fullName>
    </recommendedName>
</protein>
<evidence type="ECO:0008006" key="4">
    <source>
        <dbReference type="Google" id="ProtNLM"/>
    </source>
</evidence>
<feature type="coiled-coil region" evidence="1">
    <location>
        <begin position="128"/>
        <end position="194"/>
    </location>
</feature>
<comment type="caution">
    <text evidence="2">The sequence shown here is derived from an EMBL/GenBank/DDBJ whole genome shotgun (WGS) entry which is preliminary data.</text>
</comment>
<evidence type="ECO:0000256" key="1">
    <source>
        <dbReference type="SAM" id="Coils"/>
    </source>
</evidence>
<evidence type="ECO:0000313" key="3">
    <source>
        <dbReference type="Proteomes" id="UP000749559"/>
    </source>
</evidence>
<dbReference type="AlphaFoldDB" id="A0A8S4ND52"/>
<sequence length="272" mass="31477">MESPITMLVNIIRMLVNGVTYNHVGKYYSYACCWFCKSPQHQKRDCLFYKAQKHFCSICNVAGHRNRDDKFHIHVIKDTSTNSTGTQTKIKTHNKHSQSMTVNMELYTTAVADFKRIQSEFFGQKNANNIYRERIESMKIEAVQMESKLKSQRKTIDRLKDDIESYADQESQRSNQLKTELRESQNLVSALTSKSNGYDSLIIDIQEKLKNQSEDLAIYKSVVTKQQEKLSQLLSPLTSTKQSNMSKSLGEHIFNKTYFYKPVPQPALTFDV</sequence>
<evidence type="ECO:0000313" key="2">
    <source>
        <dbReference type="EMBL" id="CAH1778488.1"/>
    </source>
</evidence>
<dbReference type="Proteomes" id="UP000749559">
    <property type="component" value="Unassembled WGS sequence"/>
</dbReference>
<dbReference type="EMBL" id="CAIIXF020000003">
    <property type="protein sequence ID" value="CAH1778488.1"/>
    <property type="molecule type" value="Genomic_DNA"/>
</dbReference>
<gene>
    <name evidence="2" type="ORF">OFUS_LOCUS5397</name>
</gene>
<organism evidence="2 3">
    <name type="scientific">Owenia fusiformis</name>
    <name type="common">Polychaete worm</name>
    <dbReference type="NCBI Taxonomy" id="6347"/>
    <lineage>
        <taxon>Eukaryota</taxon>
        <taxon>Metazoa</taxon>
        <taxon>Spiralia</taxon>
        <taxon>Lophotrochozoa</taxon>
        <taxon>Annelida</taxon>
        <taxon>Polychaeta</taxon>
        <taxon>Sedentaria</taxon>
        <taxon>Canalipalpata</taxon>
        <taxon>Sabellida</taxon>
        <taxon>Oweniida</taxon>
        <taxon>Oweniidae</taxon>
        <taxon>Owenia</taxon>
    </lineage>
</organism>
<keyword evidence="1" id="KW-0175">Coiled coil</keyword>
<proteinExistence type="predicted"/>
<name>A0A8S4ND52_OWEFU</name>
<keyword evidence="3" id="KW-1185">Reference proteome</keyword>